<evidence type="ECO:0000256" key="1">
    <source>
        <dbReference type="SAM" id="Phobius"/>
    </source>
</evidence>
<organism evidence="2 3">
    <name type="scientific">Reichenbachiella faecimaris</name>
    <dbReference type="NCBI Taxonomy" id="692418"/>
    <lineage>
        <taxon>Bacteria</taxon>
        <taxon>Pseudomonadati</taxon>
        <taxon>Bacteroidota</taxon>
        <taxon>Cytophagia</taxon>
        <taxon>Cytophagales</taxon>
        <taxon>Reichenbachiellaceae</taxon>
        <taxon>Reichenbachiella</taxon>
    </lineage>
</organism>
<name>A0A1W2GKI9_REIFA</name>
<sequence>MKQTNKKRKGILGKLVAGATAGATVGLATYLYLKNDKVETHKKVEDLIVAEDSKADLFV</sequence>
<feature type="transmembrane region" description="Helical" evidence="1">
    <location>
        <begin position="12"/>
        <end position="33"/>
    </location>
</feature>
<accession>A0A1W2GKI9</accession>
<keyword evidence="3" id="KW-1185">Reference proteome</keyword>
<evidence type="ECO:0000313" key="3">
    <source>
        <dbReference type="Proteomes" id="UP000192472"/>
    </source>
</evidence>
<protein>
    <submittedName>
        <fullName evidence="2">Uncharacterized protein</fullName>
    </submittedName>
</protein>
<proteinExistence type="predicted"/>
<dbReference type="EMBL" id="FWYF01000003">
    <property type="protein sequence ID" value="SMD36776.1"/>
    <property type="molecule type" value="Genomic_DNA"/>
</dbReference>
<gene>
    <name evidence="2" type="ORF">SAMN04488029_3060</name>
</gene>
<keyword evidence="1" id="KW-0472">Membrane</keyword>
<reference evidence="2 3" key="1">
    <citation type="submission" date="2017-04" db="EMBL/GenBank/DDBJ databases">
        <authorList>
            <person name="Afonso C.L."/>
            <person name="Miller P.J."/>
            <person name="Scott M.A."/>
            <person name="Spackman E."/>
            <person name="Goraichik I."/>
            <person name="Dimitrov K.M."/>
            <person name="Suarez D.L."/>
            <person name="Swayne D.E."/>
        </authorList>
    </citation>
    <scope>NUCLEOTIDE SEQUENCE [LARGE SCALE GENOMIC DNA]</scope>
    <source>
        <strain evidence="2 3">DSM 26133</strain>
    </source>
</reference>
<dbReference type="Proteomes" id="UP000192472">
    <property type="component" value="Unassembled WGS sequence"/>
</dbReference>
<dbReference type="AlphaFoldDB" id="A0A1W2GKI9"/>
<keyword evidence="1" id="KW-1133">Transmembrane helix</keyword>
<dbReference type="RefSeq" id="WP_084373700.1">
    <property type="nucleotide sequence ID" value="NZ_FWYF01000003.1"/>
</dbReference>
<keyword evidence="1" id="KW-0812">Transmembrane</keyword>
<evidence type="ECO:0000313" key="2">
    <source>
        <dbReference type="EMBL" id="SMD36776.1"/>
    </source>
</evidence>